<organism evidence="4 6">
    <name type="scientific">Brevundimonas diminuta</name>
    <name type="common">Pseudomonas diminuta</name>
    <dbReference type="NCBI Taxonomy" id="293"/>
    <lineage>
        <taxon>Bacteria</taxon>
        <taxon>Pseudomonadati</taxon>
        <taxon>Pseudomonadota</taxon>
        <taxon>Alphaproteobacteria</taxon>
        <taxon>Caulobacterales</taxon>
        <taxon>Caulobacteraceae</taxon>
        <taxon>Brevundimonas</taxon>
    </lineage>
</organism>
<proteinExistence type="predicted"/>
<dbReference type="Proteomes" id="UP000287388">
    <property type="component" value="Chromosome"/>
</dbReference>
<dbReference type="InterPro" id="IPR032623">
    <property type="entry name" value="FecR_N"/>
</dbReference>
<dbReference type="PANTHER" id="PTHR30273">
    <property type="entry name" value="PERIPLASMIC SIGNAL SENSOR AND SIGMA FACTOR ACTIVATOR FECR-RELATED"/>
    <property type="match status" value="1"/>
</dbReference>
<gene>
    <name evidence="4" type="ORF">EQG53_11930</name>
    <name evidence="5" type="ORF">I6H83_10515</name>
</gene>
<accession>A0A381AJ11</accession>
<feature type="domain" description="FecR N-terminal" evidence="3">
    <location>
        <begin position="14"/>
        <end position="53"/>
    </location>
</feature>
<evidence type="ECO:0000313" key="5">
    <source>
        <dbReference type="EMBL" id="QQB87605.1"/>
    </source>
</evidence>
<dbReference type="PIRSF" id="PIRSF018266">
    <property type="entry name" value="FecR"/>
    <property type="match status" value="1"/>
</dbReference>
<dbReference type="RefSeq" id="WP_040346676.1">
    <property type="nucleotide sequence ID" value="NZ_BJNC01000014.1"/>
</dbReference>
<dbReference type="Gene3D" id="2.60.120.1440">
    <property type="match status" value="1"/>
</dbReference>
<sequence length="322" mass="34724">MPSPKVRVEPAETEAAAWHARLGEPRVSGETIEAFFSWREKPENADAYRRVEKAWSKTGGLENDPDILGAVEAAMTRKGDGGKKERDRRRLFGLIAVCASVVLGVTAWTLLQDRNVYETSVGETRVVQLADGSSVRLDTASRMQVRFDGDRRLIDLEQGQALFTVAHDASRPFVVAAGHAQVTAVGTVFDVRRENGEVRVTLVSGAVDVVGDKRAPQRLVAGHQARVTADQVGARAVDVAAETSWTEGRIMFRDAPLKQAVAEVNRYLTDKIELDAPGLETESVSGVFRTGDRDAFVSAATAALDLKASAGKGGGVRLTAEK</sequence>
<dbReference type="AlphaFoldDB" id="A0A381AJ11"/>
<keyword evidence="1" id="KW-1133">Transmembrane helix</keyword>
<dbReference type="GeneID" id="56577050"/>
<keyword evidence="1" id="KW-0812">Transmembrane</keyword>
<reference evidence="5 7" key="2">
    <citation type="submission" date="2020-12" db="EMBL/GenBank/DDBJ databases">
        <title>FDA dAtabase for Regulatory Grade micrObial Sequences (FDA-ARGOS): Supporting development and validation of Infectious Disease Dx tests.</title>
        <authorList>
            <person name="Kerrigan L."/>
            <person name="Long C."/>
            <person name="Tallon L."/>
            <person name="Sadzewicz L."/>
            <person name="Zhao X."/>
            <person name="Boylan J."/>
            <person name="Ott S."/>
            <person name="Bowen H."/>
            <person name="Vavikolanu K."/>
            <person name="Mehta A."/>
            <person name="Aluvathingal J."/>
            <person name="Nadendla S."/>
            <person name="Yan Y."/>
            <person name="Sichtig H."/>
        </authorList>
    </citation>
    <scope>NUCLEOTIDE SEQUENCE [LARGE SCALE GENOMIC DNA]</scope>
    <source>
        <strain evidence="5 7">FDAARGOS_1026</strain>
    </source>
</reference>
<feature type="domain" description="FecR protein" evidence="2">
    <location>
        <begin position="116"/>
        <end position="207"/>
    </location>
</feature>
<feature type="transmembrane region" description="Helical" evidence="1">
    <location>
        <begin position="91"/>
        <end position="111"/>
    </location>
</feature>
<evidence type="ECO:0000313" key="6">
    <source>
        <dbReference type="Proteomes" id="UP000287388"/>
    </source>
</evidence>
<dbReference type="KEGG" id="bdm:EQG53_11930"/>
<dbReference type="EMBL" id="CP035093">
    <property type="protein sequence ID" value="QAT15014.1"/>
    <property type="molecule type" value="Genomic_DNA"/>
</dbReference>
<dbReference type="Proteomes" id="UP000596117">
    <property type="component" value="Chromosome"/>
</dbReference>
<protein>
    <submittedName>
        <fullName evidence="4">DUF4880 domain-containing protein</fullName>
    </submittedName>
    <submittedName>
        <fullName evidence="5">FecR domain-containing protein</fullName>
    </submittedName>
</protein>
<dbReference type="InterPro" id="IPR012373">
    <property type="entry name" value="Ferrdict_sens_TM"/>
</dbReference>
<evidence type="ECO:0000313" key="7">
    <source>
        <dbReference type="Proteomes" id="UP000596117"/>
    </source>
</evidence>
<dbReference type="GO" id="GO:0016989">
    <property type="term" value="F:sigma factor antagonist activity"/>
    <property type="evidence" value="ECO:0007669"/>
    <property type="project" value="TreeGrafter"/>
</dbReference>
<dbReference type="InterPro" id="IPR006860">
    <property type="entry name" value="FecR"/>
</dbReference>
<evidence type="ECO:0000313" key="4">
    <source>
        <dbReference type="EMBL" id="QAT15014.1"/>
    </source>
</evidence>
<evidence type="ECO:0000259" key="2">
    <source>
        <dbReference type="Pfam" id="PF04773"/>
    </source>
</evidence>
<evidence type="ECO:0000259" key="3">
    <source>
        <dbReference type="Pfam" id="PF16220"/>
    </source>
</evidence>
<dbReference type="EMBL" id="CP066026">
    <property type="protein sequence ID" value="QQB87605.1"/>
    <property type="molecule type" value="Genomic_DNA"/>
</dbReference>
<keyword evidence="1" id="KW-0472">Membrane</keyword>
<dbReference type="Pfam" id="PF04773">
    <property type="entry name" value="FecR"/>
    <property type="match status" value="1"/>
</dbReference>
<dbReference type="Pfam" id="PF16220">
    <property type="entry name" value="DUF4880"/>
    <property type="match status" value="1"/>
</dbReference>
<name>A0A381AJ11_BREDI</name>
<reference evidence="4 6" key="1">
    <citation type="submission" date="2019-01" db="EMBL/GenBank/DDBJ databases">
        <title>Brevundimonas diminuta Genome sequencing and assembly.</title>
        <authorList>
            <person name="Chen H."/>
        </authorList>
    </citation>
    <scope>NUCLEOTIDE SEQUENCE [LARGE SCALE GENOMIC DNA]</scope>
    <source>
        <strain evidence="4">ATCC</strain>
        <strain evidence="6">ATCC(B) 19146</strain>
    </source>
</reference>
<dbReference type="PANTHER" id="PTHR30273:SF2">
    <property type="entry name" value="PROTEIN FECR"/>
    <property type="match status" value="1"/>
</dbReference>
<keyword evidence="7" id="KW-1185">Reference proteome</keyword>
<evidence type="ECO:0000256" key="1">
    <source>
        <dbReference type="SAM" id="Phobius"/>
    </source>
</evidence>